<evidence type="ECO:0000313" key="2">
    <source>
        <dbReference type="EMBL" id="GJM84759.1"/>
    </source>
</evidence>
<dbReference type="EMBL" id="BQKI01000001">
    <property type="protein sequence ID" value="GJM84759.1"/>
    <property type="molecule type" value="Genomic_DNA"/>
</dbReference>
<gene>
    <name evidence="2" type="primary">ga00461</name>
    <name evidence="2" type="ORF">PR202_ga00461</name>
</gene>
<dbReference type="AlphaFoldDB" id="A0AAV5BHH3"/>
<feature type="region of interest" description="Disordered" evidence="1">
    <location>
        <begin position="1"/>
        <end position="25"/>
    </location>
</feature>
<reference evidence="2" key="2">
    <citation type="submission" date="2021-12" db="EMBL/GenBank/DDBJ databases">
        <title>Resequencing data analysis of finger millet.</title>
        <authorList>
            <person name="Hatakeyama M."/>
            <person name="Aluri S."/>
            <person name="Balachadran M.T."/>
            <person name="Sivarajan S.R."/>
            <person name="Poveda L."/>
            <person name="Shimizu-Inatsugi R."/>
            <person name="Schlapbach R."/>
            <person name="Sreeman S.M."/>
            <person name="Shimizu K.K."/>
        </authorList>
    </citation>
    <scope>NUCLEOTIDE SEQUENCE</scope>
</reference>
<accession>A0AAV5BHH3</accession>
<dbReference type="PANTHER" id="PTHR34538">
    <property type="entry name" value="EXPRESSED PROTEIN"/>
    <property type="match status" value="1"/>
</dbReference>
<reference evidence="2" key="1">
    <citation type="journal article" date="2018" name="DNA Res.">
        <title>Multiple hybrid de novo genome assembly of finger millet, an orphan allotetraploid crop.</title>
        <authorList>
            <person name="Hatakeyama M."/>
            <person name="Aluri S."/>
            <person name="Balachadran M.T."/>
            <person name="Sivarajan S.R."/>
            <person name="Patrignani A."/>
            <person name="Gruter S."/>
            <person name="Poveda L."/>
            <person name="Shimizu-Inatsugi R."/>
            <person name="Baeten J."/>
            <person name="Francoijs K.J."/>
            <person name="Nataraja K.N."/>
            <person name="Reddy Y.A.N."/>
            <person name="Phadnis S."/>
            <person name="Ravikumar R.L."/>
            <person name="Schlapbach R."/>
            <person name="Sreeman S.M."/>
            <person name="Shimizu K.K."/>
        </authorList>
    </citation>
    <scope>NUCLEOTIDE SEQUENCE</scope>
</reference>
<organism evidence="2 3">
    <name type="scientific">Eleusine coracana subsp. coracana</name>
    <dbReference type="NCBI Taxonomy" id="191504"/>
    <lineage>
        <taxon>Eukaryota</taxon>
        <taxon>Viridiplantae</taxon>
        <taxon>Streptophyta</taxon>
        <taxon>Embryophyta</taxon>
        <taxon>Tracheophyta</taxon>
        <taxon>Spermatophyta</taxon>
        <taxon>Magnoliopsida</taxon>
        <taxon>Liliopsida</taxon>
        <taxon>Poales</taxon>
        <taxon>Poaceae</taxon>
        <taxon>PACMAD clade</taxon>
        <taxon>Chloridoideae</taxon>
        <taxon>Cynodonteae</taxon>
        <taxon>Eleusininae</taxon>
        <taxon>Eleusine</taxon>
    </lineage>
</organism>
<keyword evidence="3" id="KW-1185">Reference proteome</keyword>
<protein>
    <submittedName>
        <fullName evidence="2">Uncharacterized protein</fullName>
    </submittedName>
</protein>
<dbReference type="Proteomes" id="UP001054889">
    <property type="component" value="Unassembled WGS sequence"/>
</dbReference>
<comment type="caution">
    <text evidence="2">The sequence shown here is derived from an EMBL/GenBank/DDBJ whole genome shotgun (WGS) entry which is preliminary data.</text>
</comment>
<name>A0AAV5BHH3_ELECO</name>
<proteinExistence type="predicted"/>
<evidence type="ECO:0000313" key="3">
    <source>
        <dbReference type="Proteomes" id="UP001054889"/>
    </source>
</evidence>
<sequence length="79" mass="9018">MASLQLNLHRGGGRRRVHAKRSGGKAVWQSATPVTKLLRRLWRQGMARSRRAAVQFGYDLQSYCQNFDDGLGSDCHYRL</sequence>
<dbReference type="PANTHER" id="PTHR34538:SF4">
    <property type="entry name" value="EXPRESSED PROTEIN"/>
    <property type="match status" value="1"/>
</dbReference>
<feature type="compositionally biased region" description="Basic residues" evidence="1">
    <location>
        <begin position="11"/>
        <end position="23"/>
    </location>
</feature>
<evidence type="ECO:0000256" key="1">
    <source>
        <dbReference type="SAM" id="MobiDB-lite"/>
    </source>
</evidence>